<dbReference type="PANTHER" id="PTHR11006:SF10">
    <property type="entry name" value="HISTONE-ARGININE METHYLTRANSFERASE CARMER-RELATED"/>
    <property type="match status" value="1"/>
</dbReference>
<dbReference type="Proteomes" id="UP001283361">
    <property type="component" value="Unassembled WGS sequence"/>
</dbReference>
<keyword evidence="4" id="KW-0963">Cytoplasm</keyword>
<dbReference type="AlphaFoldDB" id="A0AAE1E571"/>
<evidence type="ECO:0000256" key="2">
    <source>
        <dbReference type="ARBA" id="ARBA00004496"/>
    </source>
</evidence>
<comment type="catalytic activity">
    <reaction evidence="12">
        <text>L-arginyl-[protein] + 2 S-adenosyl-L-methionine = N(omega),N(omega)-dimethyl-L-arginyl-[protein] + 2 S-adenosyl-L-homocysteine + 2 H(+)</text>
        <dbReference type="Rhea" id="RHEA:48096"/>
        <dbReference type="Rhea" id="RHEA-COMP:10532"/>
        <dbReference type="Rhea" id="RHEA-COMP:11991"/>
        <dbReference type="ChEBI" id="CHEBI:15378"/>
        <dbReference type="ChEBI" id="CHEBI:29965"/>
        <dbReference type="ChEBI" id="CHEBI:57856"/>
        <dbReference type="ChEBI" id="CHEBI:59789"/>
        <dbReference type="ChEBI" id="CHEBI:61897"/>
        <dbReference type="EC" id="2.1.1.319"/>
    </reaction>
</comment>
<dbReference type="InterPro" id="IPR049012">
    <property type="entry name" value="Mutator_transp_dom"/>
</dbReference>
<dbReference type="SUPFAM" id="SSF53335">
    <property type="entry name" value="S-adenosyl-L-methionine-dependent methyltransferases"/>
    <property type="match status" value="1"/>
</dbReference>
<organism evidence="16 17">
    <name type="scientific">Elysia crispata</name>
    <name type="common">lettuce slug</name>
    <dbReference type="NCBI Taxonomy" id="231223"/>
    <lineage>
        <taxon>Eukaryota</taxon>
        <taxon>Metazoa</taxon>
        <taxon>Spiralia</taxon>
        <taxon>Lophotrochozoa</taxon>
        <taxon>Mollusca</taxon>
        <taxon>Gastropoda</taxon>
        <taxon>Heterobranchia</taxon>
        <taxon>Euthyneura</taxon>
        <taxon>Panpulmonata</taxon>
        <taxon>Sacoglossa</taxon>
        <taxon>Placobranchoidea</taxon>
        <taxon>Plakobranchidae</taxon>
        <taxon>Elysia</taxon>
    </lineage>
</organism>
<dbReference type="GO" id="GO:0005634">
    <property type="term" value="C:nucleus"/>
    <property type="evidence" value="ECO:0007669"/>
    <property type="project" value="UniProtKB-SubCell"/>
</dbReference>
<evidence type="ECO:0000259" key="14">
    <source>
        <dbReference type="Pfam" id="PF20700"/>
    </source>
</evidence>
<dbReference type="InterPro" id="IPR055135">
    <property type="entry name" value="PRMT_dom"/>
</dbReference>
<dbReference type="GO" id="GO:0032259">
    <property type="term" value="P:methylation"/>
    <property type="evidence" value="ECO:0007669"/>
    <property type="project" value="UniProtKB-KW"/>
</dbReference>
<evidence type="ECO:0000256" key="9">
    <source>
        <dbReference type="ARBA" id="ARBA00023015"/>
    </source>
</evidence>
<evidence type="ECO:0000256" key="5">
    <source>
        <dbReference type="ARBA" id="ARBA00022603"/>
    </source>
</evidence>
<dbReference type="EC" id="2.1.1.319" evidence="3"/>
<dbReference type="Gene3D" id="3.40.50.150">
    <property type="entry name" value="Vaccinia Virus protein VP39"/>
    <property type="match status" value="1"/>
</dbReference>
<keyword evidence="10" id="KW-0804">Transcription</keyword>
<dbReference type="InterPro" id="IPR025799">
    <property type="entry name" value="Arg_MeTrfase"/>
</dbReference>
<dbReference type="Gene3D" id="2.70.160.11">
    <property type="entry name" value="Hnrnp arginine n-methyltransferase1"/>
    <property type="match status" value="1"/>
</dbReference>
<dbReference type="GO" id="GO:0035242">
    <property type="term" value="F:protein-arginine omega-N asymmetric methyltransferase activity"/>
    <property type="evidence" value="ECO:0007669"/>
    <property type="project" value="UniProtKB-EC"/>
</dbReference>
<comment type="caution">
    <text evidence="16">The sequence shown here is derived from an EMBL/GenBank/DDBJ whole genome shotgun (WGS) entry which is preliminary data.</text>
</comment>
<evidence type="ECO:0000256" key="7">
    <source>
        <dbReference type="ARBA" id="ARBA00022691"/>
    </source>
</evidence>
<evidence type="ECO:0000256" key="10">
    <source>
        <dbReference type="ARBA" id="ARBA00023163"/>
    </source>
</evidence>
<evidence type="ECO:0000313" key="16">
    <source>
        <dbReference type="EMBL" id="KAK3794641.1"/>
    </source>
</evidence>
<dbReference type="EMBL" id="JAWDGP010001105">
    <property type="protein sequence ID" value="KAK3794641.1"/>
    <property type="molecule type" value="Genomic_DNA"/>
</dbReference>
<keyword evidence="11" id="KW-0539">Nucleus</keyword>
<evidence type="ECO:0000256" key="11">
    <source>
        <dbReference type="ARBA" id="ARBA00023242"/>
    </source>
</evidence>
<evidence type="ECO:0000256" key="8">
    <source>
        <dbReference type="ARBA" id="ARBA00022853"/>
    </source>
</evidence>
<evidence type="ECO:0000259" key="15">
    <source>
        <dbReference type="Pfam" id="PF22528"/>
    </source>
</evidence>
<evidence type="ECO:0000256" key="4">
    <source>
        <dbReference type="ARBA" id="ARBA00022490"/>
    </source>
</evidence>
<dbReference type="GO" id="GO:0070611">
    <property type="term" value="F:histone H3R2 methyltransferase activity"/>
    <property type="evidence" value="ECO:0007669"/>
    <property type="project" value="TreeGrafter"/>
</dbReference>
<keyword evidence="7 13" id="KW-0949">S-adenosyl-L-methionine</keyword>
<keyword evidence="5 13" id="KW-0489">Methyltransferase</keyword>
<dbReference type="PANTHER" id="PTHR11006">
    <property type="entry name" value="PROTEIN ARGININE N-METHYLTRANSFERASE"/>
    <property type="match status" value="1"/>
</dbReference>
<accession>A0AAE1E571</accession>
<evidence type="ECO:0000256" key="13">
    <source>
        <dbReference type="PROSITE-ProRule" id="PRU01015"/>
    </source>
</evidence>
<keyword evidence="8" id="KW-0156">Chromatin regulator</keyword>
<comment type="subcellular location">
    <subcellularLocation>
        <location evidence="2">Cytoplasm</location>
    </subcellularLocation>
    <subcellularLocation>
        <location evidence="1">Nucleus</location>
    </subcellularLocation>
</comment>
<feature type="domain" description="Protein arginine N-methyltransferase" evidence="15">
    <location>
        <begin position="366"/>
        <end position="531"/>
    </location>
</feature>
<dbReference type="PROSITE" id="PS51678">
    <property type="entry name" value="SAM_MT_PRMT"/>
    <property type="match status" value="1"/>
</dbReference>
<evidence type="ECO:0000256" key="1">
    <source>
        <dbReference type="ARBA" id="ARBA00004123"/>
    </source>
</evidence>
<dbReference type="Pfam" id="PF22528">
    <property type="entry name" value="PRMT_C"/>
    <property type="match status" value="1"/>
</dbReference>
<sequence>MDIAVSYGGSWLTRVHTALIGVGCVIDVLTGLVLDAHVMSSHCQACENKKTVQKEDNDKFAVWERQHLGSGECDRNFFGTAGMIEVHASKIMWARGVMKHNMRYTIVVSEGDSKSFNAVIEMHPYGPLCIIEKEDCINHVCKRLGTALRNLVVDASKRKITLGGRGEGRLTENVIRCLSIYFTRAVRSNTTSSEMRDAIMASVYHVFSTDEKPQHHLCPKGPSSWCFYNAAEAKDAVPGPHSIFRHTSLDKNLLGEHILPVYRRLTDDALIKRCRGMQFKIQMNLSMSHGLSALSISFITLVRQNNLSDRIIVIPGKVEEVEVPEKVDTIISEPMGYMLFNERMLESYLHAKKWMKPEGRMFPAQGDLHIAPFTDEALYMEQYQKANFWYQESFHGVNLTSLRSAAVLEYFKQPIVDTFDMRICLAKSNKYIIDFQTADETDLHVMDIPLTFTMMQSGMVHGLAFWFDCGFLGSDYPVWLSTAPTEPLTHWYQVRCLVQTPVLVKQGQTLTGKVKLTSNTRQSYDVDIELNIPGTTNRSINCLDLKNPFFRYTGAAPAAPPGSSQTSATDAYWNNLMAGGDSQQQQAGYVNGFVNGIVDMNQVLVQQQQVVQQQQGVVQGNLIAMSQAAPINPGSIPSVGTNANAHRTSIGAGISPISFSQSQNVISGSNQFPVSNQFMIGDYVMPGNLIIQTPSKPESS</sequence>
<evidence type="ECO:0000256" key="6">
    <source>
        <dbReference type="ARBA" id="ARBA00022679"/>
    </source>
</evidence>
<proteinExistence type="predicted"/>
<keyword evidence="6 13" id="KW-0808">Transferase</keyword>
<evidence type="ECO:0000313" key="17">
    <source>
        <dbReference type="Proteomes" id="UP001283361"/>
    </source>
</evidence>
<dbReference type="Pfam" id="PF20700">
    <property type="entry name" value="Mutator"/>
    <property type="match status" value="1"/>
</dbReference>
<reference evidence="16" key="1">
    <citation type="journal article" date="2023" name="G3 (Bethesda)">
        <title>A reference genome for the long-term kleptoplast-retaining sea slug Elysia crispata morphotype clarki.</title>
        <authorList>
            <person name="Eastman K.E."/>
            <person name="Pendleton A.L."/>
            <person name="Shaikh M.A."/>
            <person name="Suttiyut T."/>
            <person name="Ogas R."/>
            <person name="Tomko P."/>
            <person name="Gavelis G."/>
            <person name="Widhalm J.R."/>
            <person name="Wisecaver J.H."/>
        </authorList>
    </citation>
    <scope>NUCLEOTIDE SEQUENCE</scope>
    <source>
        <strain evidence="16">ECLA1</strain>
    </source>
</reference>
<dbReference type="GO" id="GO:0005737">
    <property type="term" value="C:cytoplasm"/>
    <property type="evidence" value="ECO:0007669"/>
    <property type="project" value="UniProtKB-SubCell"/>
</dbReference>
<keyword evidence="9" id="KW-0805">Transcription regulation</keyword>
<gene>
    <name evidence="16" type="ORF">RRG08_003786</name>
</gene>
<feature type="domain" description="Mutator-like transposase" evidence="14">
    <location>
        <begin position="3"/>
        <end position="226"/>
    </location>
</feature>
<name>A0AAE1E571_9GAST</name>
<evidence type="ECO:0000256" key="3">
    <source>
        <dbReference type="ARBA" id="ARBA00011925"/>
    </source>
</evidence>
<evidence type="ECO:0000256" key="12">
    <source>
        <dbReference type="ARBA" id="ARBA00049086"/>
    </source>
</evidence>
<keyword evidence="17" id="KW-1185">Reference proteome</keyword>
<dbReference type="InterPro" id="IPR029063">
    <property type="entry name" value="SAM-dependent_MTases_sf"/>
</dbReference>
<dbReference type="FunFam" id="2.70.160.11:FF:000002">
    <property type="entry name" value="Probable histone-arginine methyltransferase CARM1"/>
    <property type="match status" value="1"/>
</dbReference>
<protein>
    <recommendedName>
        <fullName evidence="3">type I protein arginine methyltransferase</fullName>
        <ecNumber evidence="3">2.1.1.319</ecNumber>
    </recommendedName>
</protein>